<sequence length="221" mass="24891">MRYELLYVGREIKTNINLRIQLCIRAARDLTDIGDLEYVQARDILKAVKKPEQLHQIETNSPQIKGEDAELWQAFIAESFPLGKQIVRRNSGPSLEEREQRLRAAMASKKRDPSAPKVTYVGSSDDDTVRGDSEDDLFDEQGDHDPVHKRTSPAPPRKIIRPVHHQAALLILHPIKQEQKPSDAISTQGSSPPKFFHSSIISRELGTNVPVSHAQTHDARS</sequence>
<dbReference type="Pfam" id="PF06881">
    <property type="entry name" value="Elongin_A"/>
    <property type="match status" value="1"/>
</dbReference>
<dbReference type="AlphaFoldDB" id="A0A395IMW7"/>
<evidence type="ECO:0000313" key="3">
    <source>
        <dbReference type="Proteomes" id="UP000249056"/>
    </source>
</evidence>
<evidence type="ECO:0000313" key="2">
    <source>
        <dbReference type="EMBL" id="RAL61645.1"/>
    </source>
</evidence>
<proteinExistence type="predicted"/>
<keyword evidence="3" id="KW-1185">Reference proteome</keyword>
<protein>
    <submittedName>
        <fullName evidence="2">Uncharacterized protein</fullName>
    </submittedName>
</protein>
<organism evidence="2 3">
    <name type="scientific">Monilinia fructigena</name>
    <dbReference type="NCBI Taxonomy" id="38457"/>
    <lineage>
        <taxon>Eukaryota</taxon>
        <taxon>Fungi</taxon>
        <taxon>Dikarya</taxon>
        <taxon>Ascomycota</taxon>
        <taxon>Pezizomycotina</taxon>
        <taxon>Leotiomycetes</taxon>
        <taxon>Helotiales</taxon>
        <taxon>Sclerotiniaceae</taxon>
        <taxon>Monilinia</taxon>
    </lineage>
</organism>
<dbReference type="OrthoDB" id="21513at2759"/>
<comment type="caution">
    <text evidence="2">The sequence shown here is derived from an EMBL/GenBank/DDBJ whole genome shotgun (WGS) entry which is preliminary data.</text>
</comment>
<feature type="region of interest" description="Disordered" evidence="1">
    <location>
        <begin position="202"/>
        <end position="221"/>
    </location>
</feature>
<evidence type="ECO:0000256" key="1">
    <source>
        <dbReference type="SAM" id="MobiDB-lite"/>
    </source>
</evidence>
<dbReference type="Proteomes" id="UP000249056">
    <property type="component" value="Unassembled WGS sequence"/>
</dbReference>
<dbReference type="GO" id="GO:0006368">
    <property type="term" value="P:transcription elongation by RNA polymerase II"/>
    <property type="evidence" value="ECO:0007669"/>
    <property type="project" value="InterPro"/>
</dbReference>
<dbReference type="InterPro" id="IPR010684">
    <property type="entry name" value="RNA_pol_II_trans_fac_SIII_A"/>
</dbReference>
<feature type="region of interest" description="Disordered" evidence="1">
    <location>
        <begin position="176"/>
        <end position="196"/>
    </location>
</feature>
<dbReference type="EMBL" id="QKRW01000029">
    <property type="protein sequence ID" value="RAL61645.1"/>
    <property type="molecule type" value="Genomic_DNA"/>
</dbReference>
<name>A0A395IMW7_9HELO</name>
<dbReference type="Gene3D" id="6.10.250.3180">
    <property type="match status" value="1"/>
</dbReference>
<gene>
    <name evidence="2" type="ORF">DID88_002714</name>
</gene>
<feature type="region of interest" description="Disordered" evidence="1">
    <location>
        <begin position="104"/>
        <end position="157"/>
    </location>
</feature>
<dbReference type="GO" id="GO:0070449">
    <property type="term" value="C:elongin complex"/>
    <property type="evidence" value="ECO:0007669"/>
    <property type="project" value="InterPro"/>
</dbReference>
<accession>A0A395IMW7</accession>
<reference evidence="2 3" key="1">
    <citation type="submission" date="2018-06" db="EMBL/GenBank/DDBJ databases">
        <title>Genome Sequence of the Brown Rot Fungal Pathogen Monilinia fructigena.</title>
        <authorList>
            <person name="Landi L."/>
            <person name="De Miccolis Angelini R.M."/>
            <person name="Pollastro S."/>
            <person name="Abate D."/>
            <person name="Faretra F."/>
            <person name="Romanazzi G."/>
        </authorList>
    </citation>
    <scope>NUCLEOTIDE SEQUENCE [LARGE SCALE GENOMIC DNA]</scope>
    <source>
        <strain evidence="2 3">Mfrg269</strain>
    </source>
</reference>